<evidence type="ECO:0008006" key="4">
    <source>
        <dbReference type="Google" id="ProtNLM"/>
    </source>
</evidence>
<dbReference type="Ensembl" id="ENSCSAVT00000018023.1">
    <property type="protein sequence ID" value="ENSCSAVP00000017829.1"/>
    <property type="gene ID" value="ENSCSAVG00000010491.1"/>
</dbReference>
<evidence type="ECO:0000313" key="3">
    <source>
        <dbReference type="Proteomes" id="UP000007875"/>
    </source>
</evidence>
<reference evidence="3" key="1">
    <citation type="submission" date="2003-08" db="EMBL/GenBank/DDBJ databases">
        <authorList>
            <person name="Birren B."/>
            <person name="Nusbaum C."/>
            <person name="Abebe A."/>
            <person name="Abouelleil A."/>
            <person name="Adekoya E."/>
            <person name="Ait-zahra M."/>
            <person name="Allen N."/>
            <person name="Allen T."/>
            <person name="An P."/>
            <person name="Anderson M."/>
            <person name="Anderson S."/>
            <person name="Arachchi H."/>
            <person name="Armbruster J."/>
            <person name="Bachantsang P."/>
            <person name="Baldwin J."/>
            <person name="Barry A."/>
            <person name="Bayul T."/>
            <person name="Blitshsteyn B."/>
            <person name="Bloom T."/>
            <person name="Blye J."/>
            <person name="Boguslavskiy L."/>
            <person name="Borowsky M."/>
            <person name="Boukhgalter B."/>
            <person name="Brunache A."/>
            <person name="Butler J."/>
            <person name="Calixte N."/>
            <person name="Calvo S."/>
            <person name="Camarata J."/>
            <person name="Campo K."/>
            <person name="Chang J."/>
            <person name="Cheshatsang Y."/>
            <person name="Citroen M."/>
            <person name="Collymore A."/>
            <person name="Considine T."/>
            <person name="Cook A."/>
            <person name="Cooke P."/>
            <person name="Corum B."/>
            <person name="Cuomo C."/>
            <person name="David R."/>
            <person name="Dawoe T."/>
            <person name="Degray S."/>
            <person name="Dodge S."/>
            <person name="Dooley K."/>
            <person name="Dorje P."/>
            <person name="Dorjee K."/>
            <person name="Dorris L."/>
            <person name="Duffey N."/>
            <person name="Dupes A."/>
            <person name="Elkins T."/>
            <person name="Engels R."/>
            <person name="Erickson J."/>
            <person name="Farina A."/>
            <person name="Faro S."/>
            <person name="Ferreira P."/>
            <person name="Fischer H."/>
            <person name="Fitzgerald M."/>
            <person name="Foley K."/>
            <person name="Gage D."/>
            <person name="Galagan J."/>
            <person name="Gearin G."/>
            <person name="Gnerre S."/>
            <person name="Gnirke A."/>
            <person name="Goyette A."/>
            <person name="Graham J."/>
            <person name="Grandbois E."/>
            <person name="Gyaltsen K."/>
            <person name="Hafez N."/>
            <person name="Hagopian D."/>
            <person name="Hagos B."/>
            <person name="Hall J."/>
            <person name="Hatcher B."/>
            <person name="Heller A."/>
            <person name="Higgins H."/>
            <person name="Honan T."/>
            <person name="Horn A."/>
            <person name="Houde N."/>
            <person name="Hughes L."/>
            <person name="Hulme W."/>
            <person name="Husby E."/>
            <person name="Iliev I."/>
            <person name="Jaffe D."/>
            <person name="Jones C."/>
            <person name="Kamal M."/>
            <person name="Kamat A."/>
            <person name="Kamvysselis M."/>
            <person name="Karlsson E."/>
            <person name="Kells C."/>
            <person name="Kieu A."/>
            <person name="Kisner P."/>
            <person name="Kodira C."/>
            <person name="Kulbokas E."/>
            <person name="Labutti K."/>
            <person name="Lama D."/>
            <person name="Landers T."/>
            <person name="Leger J."/>
            <person name="Levine S."/>
            <person name="Lewis D."/>
            <person name="Lewis T."/>
            <person name="Lindblad-toh K."/>
            <person name="Liu X."/>
            <person name="Lokyitsang T."/>
            <person name="Lokyitsang Y."/>
            <person name="Lucien O."/>
            <person name="Lui A."/>
            <person name="Ma L.J."/>
            <person name="Mabbitt R."/>
            <person name="Macdonald J."/>
            <person name="Maclean C."/>
            <person name="Major J."/>
            <person name="Manning J."/>
            <person name="Marabella R."/>
            <person name="Maru K."/>
            <person name="Matthews C."/>
            <person name="Mauceli E."/>
            <person name="Mccarthy M."/>
            <person name="Mcdonough S."/>
            <person name="Mcghee T."/>
            <person name="Meldrim J."/>
            <person name="Meneus L."/>
            <person name="Mesirov J."/>
            <person name="Mihalev A."/>
            <person name="Mihova T."/>
            <person name="Mikkelsen T."/>
            <person name="Mlenga V."/>
            <person name="Moru K."/>
            <person name="Mozes J."/>
            <person name="Mulrain L."/>
            <person name="Munson G."/>
            <person name="Naylor J."/>
            <person name="Newes C."/>
            <person name="Nguyen C."/>
            <person name="Nguyen N."/>
            <person name="Nguyen T."/>
            <person name="Nicol R."/>
            <person name="Nielsen C."/>
            <person name="Nizzari M."/>
            <person name="Norbu C."/>
            <person name="Norbu N."/>
            <person name="O'donnell P."/>
            <person name="Okoawo O."/>
            <person name="O'leary S."/>
            <person name="Omotosho B."/>
            <person name="O'neill K."/>
            <person name="Osman S."/>
            <person name="Parker S."/>
            <person name="Perrin D."/>
            <person name="Phunkhang P."/>
            <person name="Piqani B."/>
            <person name="Purcell S."/>
            <person name="Rachupka T."/>
            <person name="Ramasamy U."/>
            <person name="Rameau R."/>
            <person name="Ray V."/>
            <person name="Raymond C."/>
            <person name="Retta R."/>
            <person name="Richardson S."/>
            <person name="Rise C."/>
            <person name="Rodriguez J."/>
            <person name="Rogers J."/>
            <person name="Rogov P."/>
            <person name="Rutman M."/>
            <person name="Schupbach R."/>
            <person name="Seaman C."/>
            <person name="Settipalli S."/>
            <person name="Sharpe T."/>
            <person name="Sheridan J."/>
            <person name="Sherpa N."/>
            <person name="Shi J."/>
            <person name="Smirnov S."/>
            <person name="Smith C."/>
            <person name="Sougnez C."/>
            <person name="Spencer B."/>
            <person name="Stalker J."/>
            <person name="Stange-thomann N."/>
            <person name="Stavropoulos S."/>
            <person name="Stetson K."/>
            <person name="Stone C."/>
            <person name="Stone S."/>
            <person name="Stubbs M."/>
            <person name="Talamas J."/>
            <person name="Tchuinga P."/>
            <person name="Tenzing P."/>
            <person name="Tesfaye S."/>
            <person name="Theodore J."/>
            <person name="Thoulutsang Y."/>
            <person name="Topham K."/>
            <person name="Towey S."/>
            <person name="Tsamla T."/>
            <person name="Tsomo N."/>
            <person name="Vallee D."/>
            <person name="Vassiliev H."/>
            <person name="Venkataraman V."/>
            <person name="Vinson J."/>
            <person name="Vo A."/>
            <person name="Wade C."/>
            <person name="Wang S."/>
            <person name="Wangchuk T."/>
            <person name="Wangdi T."/>
            <person name="Whittaker C."/>
            <person name="Wilkinson J."/>
            <person name="Wu Y."/>
            <person name="Wyman D."/>
            <person name="Yadav S."/>
            <person name="Yang S."/>
            <person name="Yang X."/>
            <person name="Yeager S."/>
            <person name="Yee E."/>
            <person name="Young G."/>
            <person name="Zainoun J."/>
            <person name="Zembeck L."/>
            <person name="Zimmer A."/>
            <person name="Zody M."/>
            <person name="Lander E."/>
        </authorList>
    </citation>
    <scope>NUCLEOTIDE SEQUENCE [LARGE SCALE GENOMIC DNA]</scope>
</reference>
<accession>H2ZJR3</accession>
<protein>
    <recommendedName>
        <fullName evidence="4">Lethal giant larvae (Lgl)-like C-terminal domain-containing protein</fullName>
    </recommendedName>
</protein>
<dbReference type="GO" id="GO:0006893">
    <property type="term" value="P:Golgi to plasma membrane transport"/>
    <property type="evidence" value="ECO:0007669"/>
    <property type="project" value="TreeGrafter"/>
</dbReference>
<evidence type="ECO:0000256" key="1">
    <source>
        <dbReference type="SAM" id="MobiDB-lite"/>
    </source>
</evidence>
<proteinExistence type="predicted"/>
<feature type="compositionally biased region" description="Polar residues" evidence="1">
    <location>
        <begin position="81"/>
        <end position="93"/>
    </location>
</feature>
<dbReference type="HOGENOM" id="CLU_1212169_0_0_1"/>
<dbReference type="GeneTree" id="ENSGT00950000182906"/>
<dbReference type="PANTHER" id="PTHR10241">
    <property type="entry name" value="LETHAL 2 GIANT LARVAE PROTEIN"/>
    <property type="match status" value="1"/>
</dbReference>
<dbReference type="GO" id="GO:0005096">
    <property type="term" value="F:GTPase activator activity"/>
    <property type="evidence" value="ECO:0007669"/>
    <property type="project" value="TreeGrafter"/>
</dbReference>
<dbReference type="GO" id="GO:0019905">
    <property type="term" value="F:syntaxin binding"/>
    <property type="evidence" value="ECO:0007669"/>
    <property type="project" value="TreeGrafter"/>
</dbReference>
<dbReference type="PANTHER" id="PTHR10241:SF25">
    <property type="entry name" value="TOMOSYN, ISOFORM C"/>
    <property type="match status" value="1"/>
</dbReference>
<reference evidence="2" key="3">
    <citation type="submission" date="2025-09" db="UniProtKB">
        <authorList>
            <consortium name="Ensembl"/>
        </authorList>
    </citation>
    <scope>IDENTIFICATION</scope>
</reference>
<evidence type="ECO:0000313" key="2">
    <source>
        <dbReference type="Ensembl" id="ENSCSAVP00000017829.1"/>
    </source>
</evidence>
<dbReference type="AlphaFoldDB" id="H2ZJR3"/>
<reference evidence="2" key="2">
    <citation type="submission" date="2025-08" db="UniProtKB">
        <authorList>
            <consortium name="Ensembl"/>
        </authorList>
    </citation>
    <scope>IDENTIFICATION</scope>
</reference>
<feature type="region of interest" description="Disordered" evidence="1">
    <location>
        <begin position="60"/>
        <end position="98"/>
    </location>
</feature>
<sequence>MSVFLSVDTVNNLLSVGTIMSLCVIDLTQKSLLFNVNTNNVLLSIDGKMQISKLRAAGVGDTSPLSLPNDGKSPLEKEDSLTNLESGSAVPSTKSKRHIKISKKNTSLSLEKSIGSLENFDDHVLSRGSSSNDSDQPRLNECVTLLTFSSTHLRKNSNSMIPCLWVGTQSGCLFSIAFNNSDRRNNHRVASSLSGTLLQLNGAIVSCVFMSSTGQVLEGSTKLPSQLAS</sequence>
<organism evidence="2 3">
    <name type="scientific">Ciona savignyi</name>
    <name type="common">Pacific transparent sea squirt</name>
    <dbReference type="NCBI Taxonomy" id="51511"/>
    <lineage>
        <taxon>Eukaryota</taxon>
        <taxon>Metazoa</taxon>
        <taxon>Chordata</taxon>
        <taxon>Tunicata</taxon>
        <taxon>Ascidiacea</taxon>
        <taxon>Phlebobranchia</taxon>
        <taxon>Cionidae</taxon>
        <taxon>Ciona</taxon>
    </lineage>
</organism>
<keyword evidence="3" id="KW-1185">Reference proteome</keyword>
<dbReference type="GO" id="GO:0006887">
    <property type="term" value="P:exocytosis"/>
    <property type="evidence" value="ECO:0007669"/>
    <property type="project" value="TreeGrafter"/>
</dbReference>
<dbReference type="GO" id="GO:0005886">
    <property type="term" value="C:plasma membrane"/>
    <property type="evidence" value="ECO:0007669"/>
    <property type="project" value="TreeGrafter"/>
</dbReference>
<dbReference type="GO" id="GO:0031201">
    <property type="term" value="C:SNARE complex"/>
    <property type="evidence" value="ECO:0007669"/>
    <property type="project" value="TreeGrafter"/>
</dbReference>
<dbReference type="Proteomes" id="UP000007875">
    <property type="component" value="Unassembled WGS sequence"/>
</dbReference>
<name>H2ZJR3_CIOSA</name>
<dbReference type="GO" id="GO:0045159">
    <property type="term" value="F:myosin II binding"/>
    <property type="evidence" value="ECO:0007669"/>
    <property type="project" value="TreeGrafter"/>
</dbReference>